<organism evidence="1">
    <name type="scientific">Arundo donax</name>
    <name type="common">Giant reed</name>
    <name type="synonym">Donax arundinaceus</name>
    <dbReference type="NCBI Taxonomy" id="35708"/>
    <lineage>
        <taxon>Eukaryota</taxon>
        <taxon>Viridiplantae</taxon>
        <taxon>Streptophyta</taxon>
        <taxon>Embryophyta</taxon>
        <taxon>Tracheophyta</taxon>
        <taxon>Spermatophyta</taxon>
        <taxon>Magnoliopsida</taxon>
        <taxon>Liliopsida</taxon>
        <taxon>Poales</taxon>
        <taxon>Poaceae</taxon>
        <taxon>PACMAD clade</taxon>
        <taxon>Arundinoideae</taxon>
        <taxon>Arundineae</taxon>
        <taxon>Arundo</taxon>
    </lineage>
</organism>
<dbReference type="EMBL" id="GBRH01247006">
    <property type="protein sequence ID" value="JAD50889.1"/>
    <property type="molecule type" value="Transcribed_RNA"/>
</dbReference>
<accession>A0A0A9AGS2</accession>
<evidence type="ECO:0000313" key="1">
    <source>
        <dbReference type="EMBL" id="JAD50889.1"/>
    </source>
</evidence>
<reference evidence="1" key="1">
    <citation type="submission" date="2014-09" db="EMBL/GenBank/DDBJ databases">
        <authorList>
            <person name="Magalhaes I.L.F."/>
            <person name="Oliveira U."/>
            <person name="Santos F.R."/>
            <person name="Vidigal T.H.D.A."/>
            <person name="Brescovit A.D."/>
            <person name="Santos A.J."/>
        </authorList>
    </citation>
    <scope>NUCLEOTIDE SEQUENCE</scope>
    <source>
        <tissue evidence="1">Shoot tissue taken approximately 20 cm above the soil surface</tissue>
    </source>
</reference>
<dbReference type="AlphaFoldDB" id="A0A0A9AGS2"/>
<name>A0A0A9AGS2_ARUDO</name>
<proteinExistence type="predicted"/>
<protein>
    <submittedName>
        <fullName evidence="1">Uncharacterized protein</fullName>
    </submittedName>
</protein>
<reference evidence="1" key="2">
    <citation type="journal article" date="2015" name="Data Brief">
        <title>Shoot transcriptome of the giant reed, Arundo donax.</title>
        <authorList>
            <person name="Barrero R.A."/>
            <person name="Guerrero F.D."/>
            <person name="Moolhuijzen P."/>
            <person name="Goolsby J.A."/>
            <person name="Tidwell J."/>
            <person name="Bellgard S.E."/>
            <person name="Bellgard M.I."/>
        </authorList>
    </citation>
    <scope>NUCLEOTIDE SEQUENCE</scope>
    <source>
        <tissue evidence="1">Shoot tissue taken approximately 20 cm above the soil surface</tissue>
    </source>
</reference>
<sequence length="20" mass="2387">MPKSYFSREFLAIRMVALLN</sequence>